<evidence type="ECO:0000256" key="5">
    <source>
        <dbReference type="SAM" id="Phobius"/>
    </source>
</evidence>
<evidence type="ECO:0000256" key="2">
    <source>
        <dbReference type="ARBA" id="ARBA00022692"/>
    </source>
</evidence>
<dbReference type="GO" id="GO:0016491">
    <property type="term" value="F:oxidoreductase activity"/>
    <property type="evidence" value="ECO:0007669"/>
    <property type="project" value="InterPro"/>
</dbReference>
<evidence type="ECO:0000256" key="1">
    <source>
        <dbReference type="ARBA" id="ARBA00004370"/>
    </source>
</evidence>
<dbReference type="GO" id="GO:0005506">
    <property type="term" value="F:iron ion binding"/>
    <property type="evidence" value="ECO:0007669"/>
    <property type="project" value="InterPro"/>
</dbReference>
<keyword evidence="4 5" id="KW-0472">Membrane</keyword>
<protein>
    <recommendedName>
        <fullName evidence="6">Fatty acid hydroxylase domain-containing protein</fullName>
    </recommendedName>
</protein>
<dbReference type="InterPro" id="IPR050307">
    <property type="entry name" value="Sterol_Desaturase_Related"/>
</dbReference>
<dbReference type="GO" id="GO:0008610">
    <property type="term" value="P:lipid biosynthetic process"/>
    <property type="evidence" value="ECO:0007669"/>
    <property type="project" value="InterPro"/>
</dbReference>
<dbReference type="GO" id="GO:0016020">
    <property type="term" value="C:membrane"/>
    <property type="evidence" value="ECO:0007669"/>
    <property type="project" value="UniProtKB-SubCell"/>
</dbReference>
<accession>A0A6C0K001</accession>
<feature type="transmembrane region" description="Helical" evidence="5">
    <location>
        <begin position="126"/>
        <end position="156"/>
    </location>
</feature>
<keyword evidence="2 5" id="KW-0812">Transmembrane</keyword>
<evidence type="ECO:0000256" key="3">
    <source>
        <dbReference type="ARBA" id="ARBA00022989"/>
    </source>
</evidence>
<dbReference type="Pfam" id="PF04116">
    <property type="entry name" value="FA_hydroxylase"/>
    <property type="match status" value="1"/>
</dbReference>
<feature type="transmembrane region" description="Helical" evidence="5">
    <location>
        <begin position="71"/>
        <end position="89"/>
    </location>
</feature>
<organism evidence="7">
    <name type="scientific">viral metagenome</name>
    <dbReference type="NCBI Taxonomy" id="1070528"/>
    <lineage>
        <taxon>unclassified sequences</taxon>
        <taxon>metagenomes</taxon>
        <taxon>organismal metagenomes</taxon>
    </lineage>
</organism>
<name>A0A6C0K001_9ZZZZ</name>
<dbReference type="AlphaFoldDB" id="A0A6C0K001"/>
<dbReference type="PANTHER" id="PTHR11863">
    <property type="entry name" value="STEROL DESATURASE"/>
    <property type="match status" value="1"/>
</dbReference>
<feature type="domain" description="Fatty acid hydroxylase" evidence="6">
    <location>
        <begin position="75"/>
        <end position="204"/>
    </location>
</feature>
<evidence type="ECO:0000259" key="6">
    <source>
        <dbReference type="Pfam" id="PF04116"/>
    </source>
</evidence>
<feature type="transmembrane region" description="Helical" evidence="5">
    <location>
        <begin position="38"/>
        <end position="59"/>
    </location>
</feature>
<keyword evidence="3 5" id="KW-1133">Transmembrane helix</keyword>
<dbReference type="EMBL" id="MN740710">
    <property type="protein sequence ID" value="QHU09364.1"/>
    <property type="molecule type" value="Genomic_DNA"/>
</dbReference>
<evidence type="ECO:0000313" key="7">
    <source>
        <dbReference type="EMBL" id="QHU09364.1"/>
    </source>
</evidence>
<feature type="transmembrane region" description="Helical" evidence="5">
    <location>
        <begin position="6"/>
        <end position="26"/>
    </location>
</feature>
<reference evidence="7" key="1">
    <citation type="journal article" date="2020" name="Nature">
        <title>Giant virus diversity and host interactions through global metagenomics.</title>
        <authorList>
            <person name="Schulz F."/>
            <person name="Roux S."/>
            <person name="Paez-Espino D."/>
            <person name="Jungbluth S."/>
            <person name="Walsh D.A."/>
            <person name="Denef V.J."/>
            <person name="McMahon K.D."/>
            <person name="Konstantinidis K.T."/>
            <person name="Eloe-Fadrosh E.A."/>
            <person name="Kyrpides N.C."/>
            <person name="Woyke T."/>
        </authorList>
    </citation>
    <scope>NUCLEOTIDE SEQUENCE</scope>
    <source>
        <strain evidence="7">GVMAG-S-1074260-58</strain>
    </source>
</reference>
<dbReference type="InterPro" id="IPR006694">
    <property type="entry name" value="Fatty_acid_hydroxylase"/>
</dbReference>
<proteinExistence type="predicted"/>
<comment type="subcellular location">
    <subcellularLocation>
        <location evidence="1">Membrane</location>
    </subcellularLocation>
</comment>
<evidence type="ECO:0000256" key="4">
    <source>
        <dbReference type="ARBA" id="ARBA00023136"/>
    </source>
</evidence>
<sequence length="212" mass="25645">MIPCLIFFIISVMVIYITFLSLTKTHKNHNKRKLKMEYYIKCLFNIAISVGFYTCLIYFKQIYKDIHFPSISNIILYLLLTDTFYYWTHRAIHRIPFLKQWFHLTHHEAVHLVPMDIFYIDITENVIYLCIVGFIPLFFIPVNMIDYLIINMVVIYHASYTHYEKKTNFILPLFIDSNYHKRHHQIGKGNYSVLFPIWDDYMGTRIKHKKSK</sequence>